<dbReference type="Proteomes" id="UP001150581">
    <property type="component" value="Unassembled WGS sequence"/>
</dbReference>
<evidence type="ECO:0000313" key="2">
    <source>
        <dbReference type="Proteomes" id="UP001150581"/>
    </source>
</evidence>
<protein>
    <submittedName>
        <fullName evidence="1">Uncharacterized protein</fullName>
    </submittedName>
</protein>
<dbReference type="EMBL" id="JANBPG010000024">
    <property type="protein sequence ID" value="KAJ1901543.1"/>
    <property type="molecule type" value="Genomic_DNA"/>
</dbReference>
<organism evidence="1 2">
    <name type="scientific">Kickxella alabastrina</name>
    <dbReference type="NCBI Taxonomy" id="61397"/>
    <lineage>
        <taxon>Eukaryota</taxon>
        <taxon>Fungi</taxon>
        <taxon>Fungi incertae sedis</taxon>
        <taxon>Zoopagomycota</taxon>
        <taxon>Kickxellomycotina</taxon>
        <taxon>Kickxellomycetes</taxon>
        <taxon>Kickxellales</taxon>
        <taxon>Kickxellaceae</taxon>
        <taxon>Kickxella</taxon>
    </lineage>
</organism>
<proteinExistence type="predicted"/>
<evidence type="ECO:0000313" key="1">
    <source>
        <dbReference type="EMBL" id="KAJ1901543.1"/>
    </source>
</evidence>
<keyword evidence="2" id="KW-1185">Reference proteome</keyword>
<name>A0ACC1IVG4_9FUNG</name>
<gene>
    <name evidence="1" type="ORF">LPJ66_000717</name>
</gene>
<sequence>MATNKLPSRQDELASAETSSLYRRPTTRINFGSTLQSSVVRGFRRRSTTTMGDISSMLGPDNIQRRRTSMLSRGLQQQDSGESINYDVGDLFDYTDGPAPVISRVNSETLAGARLTALTAQRANADGELQPPPTQRQMIGMYLDASAAGRRWDQLDALLNTAVVALHVYNTTHISQHRLSVPYWSLATEAIISGIFLLQFLPRYMLAPDPLEYFWSQFSIITLISALTPLAVVAHISVDPLIYDTFMSAGPWVFLYPVIFWRLQPALLRCLVPIKNVYRMTPMTRNVLRALTTVFTTVLAITVLTHIMVYYQNKDKGGEIQGFDEALFFIAVSSITGLSSDIEPDTWFTRSIVLFVMFIGIFWLPPRVSEMLSLWQDRSPWPAHFEAEFNQSHVLVIGDLEYTMLFEFLREFFCEDHGLRTVNTVVVVMSERSPGKEVAELLSDPAYVNRVKFVLGSPTSFKQLAKVEAQAAQAIFLLSSKAGADAAKEDAAKVMIALAVRKYLKGHGNPRHPVPIYAQVLLPETTLHLEYLADHVICVEELRLGLLAKSVMVPGFASLLQLLTSSIPSNTTDPLVRVARNSRQPWLAEYAQGMAHEIYATRISSIFNGVRFQRAAQVIFQRTGATLFALRVPDRRVEAGPEDGRILINPAGYMFVGDELGFVITSNSLVSMDIAYLAEQASVDMGEVMSDDEETTPLIPGLAITDAAAAAAASAEDAGIGSPLQRKLAVPEMQRNFLSPFGGNVMDTLAVSDALPQHMDDDDHDQMSIASAVSKALSAKPSNEEGSDLIDLSDHGVLSPELAAITVDDDLANGNDSEHSDSAMAPAPKVQMKRTPLVFDPRQQKASEVDLTKMATATSSAEVTPKTAAGSVLSASKPQGVAAPKPAPVGLTSDGLPGDLSDHIVVCDTSSEFPSNIIYLVSCIRAAAPSEVTAIAEAETQAHTVPAATTAAAPARKSNPFASLYEQISRSYNEHPAAAAQQQQQQQPTQQQAGERKGSFLNMQPIVILSPGEPTDLQREDLSRFGCLHIVHGSPLSRTDLARVRIHTASSSIVLANREESLNAAADSSNKLSLAGSDTSATATADAPALLSVLNIEALTYNSPDFFLSVEFIHRENMQFVGDSETMVVNEVYGQAFLRPSFMSGRVYAPVMLDTLICQSYYNKHILEIMKRLIFSHGNVVHALGMAKMEEAGIDGAMMLEDEDEDSSGHVFLVEVPERFYGRSYSSLFSHCCFKHSAVPMGLYRMAIHHRQPLWYVVPNPAVDSVMREGDRVYMIAATRPVLE</sequence>
<accession>A0ACC1IVG4</accession>
<reference evidence="1" key="1">
    <citation type="submission" date="2022-07" db="EMBL/GenBank/DDBJ databases">
        <title>Phylogenomic reconstructions and comparative analyses of Kickxellomycotina fungi.</title>
        <authorList>
            <person name="Reynolds N.K."/>
            <person name="Stajich J.E."/>
            <person name="Barry K."/>
            <person name="Grigoriev I.V."/>
            <person name="Crous P."/>
            <person name="Smith M.E."/>
        </authorList>
    </citation>
    <scope>NUCLEOTIDE SEQUENCE</scope>
    <source>
        <strain evidence="1">Benny 63K</strain>
    </source>
</reference>
<comment type="caution">
    <text evidence="1">The sequence shown here is derived from an EMBL/GenBank/DDBJ whole genome shotgun (WGS) entry which is preliminary data.</text>
</comment>